<feature type="transmembrane region" description="Helical" evidence="1">
    <location>
        <begin position="59"/>
        <end position="78"/>
    </location>
</feature>
<dbReference type="AlphaFoldDB" id="A0A1E7Q7H4"/>
<protein>
    <recommendedName>
        <fullName evidence="4">DoxX protein</fullName>
    </recommendedName>
</protein>
<evidence type="ECO:0000313" key="3">
    <source>
        <dbReference type="Proteomes" id="UP000242258"/>
    </source>
</evidence>
<sequence length="137" mass="15471">MSDQLSMPMQKKLQWSLLSLRLGVFIVMLMWTLDKFVNPGHGAAIFEKFYGLPSVSANLFYVLGIAQLILVLAFVIGYKKRLTYGIILLMHAGSTFSSYKQYLDGFNNLLFFAAWPMLAACLTLYLLRDADTKLTVS</sequence>
<proteinExistence type="predicted"/>
<reference evidence="3" key="1">
    <citation type="submission" date="2016-09" db="EMBL/GenBank/DDBJ databases">
        <authorList>
            <person name="Wan X."/>
            <person name="Hou S."/>
        </authorList>
    </citation>
    <scope>NUCLEOTIDE SEQUENCE [LARGE SCALE GENOMIC DNA]</scope>
    <source>
        <strain evidence="3">KH87</strain>
    </source>
</reference>
<dbReference type="Proteomes" id="UP000242258">
    <property type="component" value="Unassembled WGS sequence"/>
</dbReference>
<keyword evidence="3" id="KW-1185">Reference proteome</keyword>
<dbReference type="OrthoDB" id="7355622at2"/>
<gene>
    <name evidence="2" type="ORF">BI198_11505</name>
</gene>
<evidence type="ECO:0000313" key="2">
    <source>
        <dbReference type="EMBL" id="OEY70119.1"/>
    </source>
</evidence>
<feature type="transmembrane region" description="Helical" evidence="1">
    <location>
        <begin position="109"/>
        <end position="127"/>
    </location>
</feature>
<keyword evidence="1" id="KW-0472">Membrane</keyword>
<dbReference type="RefSeq" id="WP_070049673.1">
    <property type="nucleotide sequence ID" value="NZ_CBCSDO010000010.1"/>
</dbReference>
<dbReference type="STRING" id="1628148.BI198_11505"/>
<feature type="transmembrane region" description="Helical" evidence="1">
    <location>
        <begin position="12"/>
        <end position="33"/>
    </location>
</feature>
<evidence type="ECO:0008006" key="4">
    <source>
        <dbReference type="Google" id="ProtNLM"/>
    </source>
</evidence>
<dbReference type="EMBL" id="MKEK01000001">
    <property type="protein sequence ID" value="OEY70119.1"/>
    <property type="molecule type" value="Genomic_DNA"/>
</dbReference>
<keyword evidence="1" id="KW-0812">Transmembrane</keyword>
<accession>A0A1E7Q7H4</accession>
<keyword evidence="1" id="KW-1133">Transmembrane helix</keyword>
<comment type="caution">
    <text evidence="2">The sequence shown here is derived from an EMBL/GenBank/DDBJ whole genome shotgun (WGS) entry which is preliminary data.</text>
</comment>
<name>A0A1E7Q7H4_9GAMM</name>
<evidence type="ECO:0000256" key="1">
    <source>
        <dbReference type="SAM" id="Phobius"/>
    </source>
</evidence>
<organism evidence="2 3">
    <name type="scientific">Rheinheimera salexigens</name>
    <dbReference type="NCBI Taxonomy" id="1628148"/>
    <lineage>
        <taxon>Bacteria</taxon>
        <taxon>Pseudomonadati</taxon>
        <taxon>Pseudomonadota</taxon>
        <taxon>Gammaproteobacteria</taxon>
        <taxon>Chromatiales</taxon>
        <taxon>Chromatiaceae</taxon>
        <taxon>Rheinheimera</taxon>
    </lineage>
</organism>